<sequence>MKLLYDYQAFTANRFGGISRYFYHLRSALRQQGIEARIAILFSNNEYLNQNVWSRAQTFRYFLGYRLTNRLFSLINRLWSSVQVLQKQYDLFHPTFFHPYFLKFIGNKPFVLTYHDAIKDKFGDKYGHVDNTSKAQKQLLLNRAAHIIAVSENTKADLIELFQLQADKITVIHHATYFRELTVPDTFQIQTPQSYLLYVGGRESYKNFAPFLQALTPLFKKYPSLTLVCGGGGTFTVDENQLVEQLGLTDRIIYYAINDPILYRLYQHALAFVYPSLYEGFGIPILEAFAAGCPVVVSNTSCFPEVAQDAALYFDPESAHSIQQQVESILVDPELRQSLRQKGYLRQEAFSSEQLVHQTLEVYRRVLALNEKADVKVPSHYSAQ</sequence>
<dbReference type="PANTHER" id="PTHR46401:SF2">
    <property type="entry name" value="GLYCOSYLTRANSFERASE WBBK-RELATED"/>
    <property type="match status" value="1"/>
</dbReference>
<name>A0A7G5H036_9BACT</name>
<evidence type="ECO:0000313" key="5">
    <source>
        <dbReference type="Proteomes" id="UP000515369"/>
    </source>
</evidence>
<dbReference type="GO" id="GO:0016757">
    <property type="term" value="F:glycosyltransferase activity"/>
    <property type="evidence" value="ECO:0007669"/>
    <property type="project" value="InterPro"/>
</dbReference>
<dbReference type="AlphaFoldDB" id="A0A7G5H036"/>
<dbReference type="Proteomes" id="UP000515369">
    <property type="component" value="Chromosome"/>
</dbReference>
<dbReference type="CDD" id="cd03809">
    <property type="entry name" value="GT4_MtfB-like"/>
    <property type="match status" value="1"/>
</dbReference>
<keyword evidence="1 4" id="KW-0808">Transferase</keyword>
<feature type="domain" description="Glycosyl transferase family 1" evidence="2">
    <location>
        <begin position="188"/>
        <end position="344"/>
    </location>
</feature>
<dbReference type="InterPro" id="IPR001296">
    <property type="entry name" value="Glyco_trans_1"/>
</dbReference>
<keyword evidence="5" id="KW-1185">Reference proteome</keyword>
<evidence type="ECO:0000256" key="1">
    <source>
        <dbReference type="ARBA" id="ARBA00022679"/>
    </source>
</evidence>
<evidence type="ECO:0000259" key="3">
    <source>
        <dbReference type="Pfam" id="PF13439"/>
    </source>
</evidence>
<dbReference type="EMBL" id="CP059732">
    <property type="protein sequence ID" value="QMW04478.1"/>
    <property type="molecule type" value="Genomic_DNA"/>
</dbReference>
<feature type="domain" description="Glycosyltransferase subfamily 4-like N-terminal" evidence="3">
    <location>
        <begin position="15"/>
        <end position="174"/>
    </location>
</feature>
<dbReference type="GO" id="GO:0009103">
    <property type="term" value="P:lipopolysaccharide biosynthetic process"/>
    <property type="evidence" value="ECO:0007669"/>
    <property type="project" value="TreeGrafter"/>
</dbReference>
<dbReference type="InterPro" id="IPR028098">
    <property type="entry name" value="Glyco_trans_4-like_N"/>
</dbReference>
<gene>
    <name evidence="4" type="ORF">H3H32_05925</name>
</gene>
<protein>
    <submittedName>
        <fullName evidence="4">Glycosyltransferase family 4 protein</fullName>
    </submittedName>
</protein>
<dbReference type="Pfam" id="PF00534">
    <property type="entry name" value="Glycos_transf_1"/>
    <property type="match status" value="1"/>
</dbReference>
<evidence type="ECO:0000259" key="2">
    <source>
        <dbReference type="Pfam" id="PF00534"/>
    </source>
</evidence>
<dbReference type="Gene3D" id="3.40.50.2000">
    <property type="entry name" value="Glycogen Phosphorylase B"/>
    <property type="match status" value="2"/>
</dbReference>
<accession>A0A7G5H036</accession>
<dbReference type="RefSeq" id="WP_182461732.1">
    <property type="nucleotide sequence ID" value="NZ_CP059732.1"/>
</dbReference>
<reference evidence="4 5" key="1">
    <citation type="submission" date="2020-07" db="EMBL/GenBank/DDBJ databases">
        <title>Spirosoma foliorum sp. nov., isolated from the leaves on the Nejang mountain Korea, Republic of.</title>
        <authorList>
            <person name="Ho H."/>
            <person name="Lee Y.-J."/>
            <person name="Nurcahyanto D.-A."/>
            <person name="Kim S.-G."/>
        </authorList>
    </citation>
    <scope>NUCLEOTIDE SEQUENCE [LARGE SCALE GENOMIC DNA]</scope>
    <source>
        <strain evidence="4 5">PL0136</strain>
    </source>
</reference>
<evidence type="ECO:0000313" key="4">
    <source>
        <dbReference type="EMBL" id="QMW04478.1"/>
    </source>
</evidence>
<proteinExistence type="predicted"/>
<dbReference type="SUPFAM" id="SSF53756">
    <property type="entry name" value="UDP-Glycosyltransferase/glycogen phosphorylase"/>
    <property type="match status" value="1"/>
</dbReference>
<dbReference type="Pfam" id="PF13439">
    <property type="entry name" value="Glyco_transf_4"/>
    <property type="match status" value="1"/>
</dbReference>
<dbReference type="KEGG" id="sfol:H3H32_05925"/>
<dbReference type="PANTHER" id="PTHR46401">
    <property type="entry name" value="GLYCOSYLTRANSFERASE WBBK-RELATED"/>
    <property type="match status" value="1"/>
</dbReference>
<organism evidence="4 5">
    <name type="scientific">Spirosoma foliorum</name>
    <dbReference type="NCBI Taxonomy" id="2710596"/>
    <lineage>
        <taxon>Bacteria</taxon>
        <taxon>Pseudomonadati</taxon>
        <taxon>Bacteroidota</taxon>
        <taxon>Cytophagia</taxon>
        <taxon>Cytophagales</taxon>
        <taxon>Cytophagaceae</taxon>
        <taxon>Spirosoma</taxon>
    </lineage>
</organism>